<dbReference type="RefSeq" id="WP_071874823.1">
    <property type="nucleotide sequence ID" value="NZ_JBHSHF010000023.1"/>
</dbReference>
<sequence length="139" mass="15701">MQPFATVEELQMLWRELKNSELERAMKLLEVVSDTLRVEANRTGKNIDNMMLENPSYTNVVKSVTVDVVARTLMTSTDQEPMTQYSEGALGYQVSGSYLVPGGGLFIKNAELARLGLRRQRIGGLDFYGETERNHSYFS</sequence>
<comment type="caution">
    <text evidence="1">The sequence shown here is derived from an EMBL/GenBank/DDBJ whole genome shotgun (WGS) entry which is preliminary data.</text>
</comment>
<dbReference type="AlphaFoldDB" id="A0A1L8QSZ6"/>
<accession>A0A1L8QSZ6</accession>
<dbReference type="OrthoDB" id="2083202at2"/>
<protein>
    <recommendedName>
        <fullName evidence="3">Phage protein Gp19/Gp15/Gp42</fullName>
    </recommendedName>
</protein>
<organism evidence="1 2">
    <name type="scientific">Enterococcus aquimarinus</name>
    <dbReference type="NCBI Taxonomy" id="328396"/>
    <lineage>
        <taxon>Bacteria</taxon>
        <taxon>Bacillati</taxon>
        <taxon>Bacillota</taxon>
        <taxon>Bacilli</taxon>
        <taxon>Lactobacillales</taxon>
        <taxon>Enterococcaceae</taxon>
        <taxon>Enterococcus</taxon>
    </lineage>
</organism>
<reference evidence="1 2" key="1">
    <citation type="submission" date="2014-12" db="EMBL/GenBank/DDBJ databases">
        <title>Draft genome sequences of 29 type strains of Enterococci.</title>
        <authorList>
            <person name="Zhong Z."/>
            <person name="Sun Z."/>
            <person name="Liu W."/>
            <person name="Zhang W."/>
            <person name="Zhang H."/>
        </authorList>
    </citation>
    <scope>NUCLEOTIDE SEQUENCE [LARGE SCALE GENOMIC DNA]</scope>
    <source>
        <strain evidence="1 2">DSM 17690</strain>
    </source>
</reference>
<dbReference type="Pfam" id="PF09355">
    <property type="entry name" value="Phage_Gp19"/>
    <property type="match status" value="1"/>
</dbReference>
<keyword evidence="2" id="KW-1185">Reference proteome</keyword>
<evidence type="ECO:0000313" key="2">
    <source>
        <dbReference type="Proteomes" id="UP000182149"/>
    </source>
</evidence>
<dbReference type="Proteomes" id="UP000182149">
    <property type="component" value="Unassembled WGS sequence"/>
</dbReference>
<proteinExistence type="predicted"/>
<gene>
    <name evidence="1" type="ORF">RU93_GL002125</name>
</gene>
<evidence type="ECO:0000313" key="1">
    <source>
        <dbReference type="EMBL" id="OJG10609.1"/>
    </source>
</evidence>
<evidence type="ECO:0008006" key="3">
    <source>
        <dbReference type="Google" id="ProtNLM"/>
    </source>
</evidence>
<dbReference type="EMBL" id="JXKD01000007">
    <property type="protein sequence ID" value="OJG10609.1"/>
    <property type="molecule type" value="Genomic_DNA"/>
</dbReference>
<dbReference type="STRING" id="328396.RU93_GL002125"/>
<name>A0A1L8QSZ6_9ENTE</name>
<dbReference type="InterPro" id="IPR018963">
    <property type="entry name" value="Mycophage_D29_Gp19"/>
</dbReference>